<accession>A0A2N8P8I3</accession>
<evidence type="ECO:0000259" key="2">
    <source>
        <dbReference type="Pfam" id="PF22725"/>
    </source>
</evidence>
<dbReference type="InterPro" id="IPR000683">
    <property type="entry name" value="Gfo/Idh/MocA-like_OxRdtase_N"/>
</dbReference>
<dbReference type="PANTHER" id="PTHR43708:SF8">
    <property type="entry name" value="OXIDOREDUCTASE"/>
    <property type="match status" value="1"/>
</dbReference>
<dbReference type="SUPFAM" id="SSF55347">
    <property type="entry name" value="Glyceraldehyde-3-phosphate dehydrogenase-like, C-terminal domain"/>
    <property type="match status" value="1"/>
</dbReference>
<dbReference type="PANTHER" id="PTHR43708">
    <property type="entry name" value="CONSERVED EXPRESSED OXIDOREDUCTASE (EUROFUNG)"/>
    <property type="match status" value="1"/>
</dbReference>
<dbReference type="InterPro" id="IPR055170">
    <property type="entry name" value="GFO_IDH_MocA-like_dom"/>
</dbReference>
<dbReference type="Pfam" id="PF22725">
    <property type="entry name" value="GFO_IDH_MocA_C3"/>
    <property type="match status" value="1"/>
</dbReference>
<dbReference type="RefSeq" id="WP_102925048.1">
    <property type="nucleotide sequence ID" value="NZ_LJSN01000003.1"/>
</dbReference>
<comment type="caution">
    <text evidence="3">The sequence shown here is derived from an EMBL/GenBank/DDBJ whole genome shotgun (WGS) entry which is preliminary data.</text>
</comment>
<sequence length="333" mass="35494">MNTTKRAAVIGLGGQAQKDHLPALTGCRLAELVAVCDVDSQCAAEQADRWQVPGFTDLRRLLAEVRPDFVIVAVPHHVGREVITACAEAGVHVMKEKPFATDPHEAGELAALCEKTGIELMVTVQRRFHPVHAAALQLLDQIGPPYLVEGRYTFHCPDPAAGWRGRAKLAGGGCLADMGYHLIDLLLWYLGLPDRVLADTSAAAVPGAEYDAEDTALVHLAYDCGLYGSLLVSRSAGPKSEHLAITGPHGTLLIERGAVRVMDPAGQVVESLVREPAWPCSPAAQIDRFCRVLDRSCSNPSGPAEHLPHAAFLAAAYASAATTLPADPKEFLA</sequence>
<evidence type="ECO:0000313" key="4">
    <source>
        <dbReference type="Proteomes" id="UP000236047"/>
    </source>
</evidence>
<evidence type="ECO:0000313" key="3">
    <source>
        <dbReference type="EMBL" id="PNE37310.1"/>
    </source>
</evidence>
<dbReference type="Proteomes" id="UP000236047">
    <property type="component" value="Unassembled WGS sequence"/>
</dbReference>
<keyword evidence="4" id="KW-1185">Reference proteome</keyword>
<gene>
    <name evidence="3" type="ORF">AOB60_23495</name>
</gene>
<dbReference type="GO" id="GO:0000166">
    <property type="term" value="F:nucleotide binding"/>
    <property type="evidence" value="ECO:0007669"/>
    <property type="project" value="InterPro"/>
</dbReference>
<organism evidence="3 4">
    <name type="scientific">Streptomyces noursei</name>
    <name type="common">Streptomyces albulus</name>
    <dbReference type="NCBI Taxonomy" id="1971"/>
    <lineage>
        <taxon>Bacteria</taxon>
        <taxon>Bacillati</taxon>
        <taxon>Actinomycetota</taxon>
        <taxon>Actinomycetes</taxon>
        <taxon>Kitasatosporales</taxon>
        <taxon>Streptomycetaceae</taxon>
        <taxon>Streptomyces</taxon>
    </lineage>
</organism>
<dbReference type="EMBL" id="LJSN01000003">
    <property type="protein sequence ID" value="PNE37310.1"/>
    <property type="molecule type" value="Genomic_DNA"/>
</dbReference>
<dbReference type="AlphaFoldDB" id="A0A2N8P8I3"/>
<evidence type="ECO:0000259" key="1">
    <source>
        <dbReference type="Pfam" id="PF01408"/>
    </source>
</evidence>
<dbReference type="SUPFAM" id="SSF51735">
    <property type="entry name" value="NAD(P)-binding Rossmann-fold domains"/>
    <property type="match status" value="1"/>
</dbReference>
<protein>
    <submittedName>
        <fullName evidence="3">Dehydrogenase</fullName>
    </submittedName>
</protein>
<dbReference type="Pfam" id="PF01408">
    <property type="entry name" value="GFO_IDH_MocA"/>
    <property type="match status" value="1"/>
</dbReference>
<feature type="domain" description="Gfo/Idh/MocA-like oxidoreductase N-terminal" evidence="1">
    <location>
        <begin position="6"/>
        <end position="122"/>
    </location>
</feature>
<name>A0A2N8P8I3_STRNR</name>
<dbReference type="InterPro" id="IPR036291">
    <property type="entry name" value="NAD(P)-bd_dom_sf"/>
</dbReference>
<dbReference type="Gene3D" id="3.30.360.10">
    <property type="entry name" value="Dihydrodipicolinate Reductase, domain 2"/>
    <property type="match status" value="1"/>
</dbReference>
<dbReference type="Gene3D" id="3.40.50.720">
    <property type="entry name" value="NAD(P)-binding Rossmann-like Domain"/>
    <property type="match status" value="1"/>
</dbReference>
<proteinExistence type="predicted"/>
<reference evidence="4" key="1">
    <citation type="submission" date="2015-09" db="EMBL/GenBank/DDBJ databases">
        <authorList>
            <person name="Graham D.E."/>
            <person name="Mahan K.M."/>
            <person name="Klingeman D.M."/>
            <person name="Fida T."/>
            <person name="Giannone R.J."/>
            <person name="Hettich R.L."/>
            <person name="Parry R.J."/>
            <person name="Spain J.C."/>
        </authorList>
    </citation>
    <scope>NUCLEOTIDE SEQUENCE [LARGE SCALE GENOMIC DNA]</scope>
    <source>
        <strain evidence="4">JCM 4701</strain>
    </source>
</reference>
<dbReference type="InterPro" id="IPR051317">
    <property type="entry name" value="Gfo/Idh/MocA_oxidoreduct"/>
</dbReference>
<feature type="domain" description="GFO/IDH/MocA-like oxidoreductase" evidence="2">
    <location>
        <begin position="141"/>
        <end position="252"/>
    </location>
</feature>